<evidence type="ECO:0000256" key="2">
    <source>
        <dbReference type="SAM" id="SignalP"/>
    </source>
</evidence>
<dbReference type="HOGENOM" id="CLU_158959_0_0_1"/>
<dbReference type="VEuPathDB" id="FungiDB:PITG_09632"/>
<dbReference type="RefSeq" id="XP_002903251.1">
    <property type="nucleotide sequence ID" value="XM_002903205.1"/>
</dbReference>
<dbReference type="EMBL" id="DS028132">
    <property type="protein sequence ID" value="EEY55675.1"/>
    <property type="molecule type" value="Genomic_DNA"/>
</dbReference>
<dbReference type="AlphaFoldDB" id="D0NCG1"/>
<dbReference type="InParanoid" id="D0NCG1"/>
<accession>D0NCG1</accession>
<dbReference type="GeneID" id="9470273"/>
<feature type="signal peptide" evidence="2">
    <location>
        <begin position="1"/>
        <end position="22"/>
    </location>
</feature>
<protein>
    <submittedName>
        <fullName evidence="3">Secreted RxLR effector peptide protein, putative</fullName>
    </submittedName>
</protein>
<feature type="compositionally biased region" description="Polar residues" evidence="1">
    <location>
        <begin position="48"/>
        <end position="59"/>
    </location>
</feature>
<evidence type="ECO:0000313" key="4">
    <source>
        <dbReference type="Proteomes" id="UP000006643"/>
    </source>
</evidence>
<evidence type="ECO:0000313" key="3">
    <source>
        <dbReference type="EMBL" id="EEY55675.1"/>
    </source>
</evidence>
<feature type="chain" id="PRO_5003011904" evidence="2">
    <location>
        <begin position="23"/>
        <end position="106"/>
    </location>
</feature>
<evidence type="ECO:0000256" key="1">
    <source>
        <dbReference type="SAM" id="MobiDB-lite"/>
    </source>
</evidence>
<keyword evidence="2" id="KW-0732">Signal</keyword>
<keyword evidence="4" id="KW-1185">Reference proteome</keyword>
<dbReference type="KEGG" id="pif:PITG_09632"/>
<name>D0NCG1_PHYIT</name>
<sequence length="106" mass="11441">MRSVFYVVIAFAILVNSSGVTAIPNPITESQLLSKASPDPAAKRSLRNAGQQVVQSRPTDGNGGVFKAFSGTNKLIKLPDMKTSNVLEAAKKVKKLKEMDKLKKLI</sequence>
<dbReference type="Proteomes" id="UP000006643">
    <property type="component" value="Unassembled WGS sequence"/>
</dbReference>
<proteinExistence type="predicted"/>
<reference evidence="4" key="1">
    <citation type="journal article" date="2009" name="Nature">
        <title>Genome sequence and analysis of the Irish potato famine pathogen Phytophthora infestans.</title>
        <authorList>
            <consortium name="The Broad Institute Genome Sequencing Platform"/>
            <person name="Haas B.J."/>
            <person name="Kamoun S."/>
            <person name="Zody M.C."/>
            <person name="Jiang R.H."/>
            <person name="Handsaker R.E."/>
            <person name="Cano L.M."/>
            <person name="Grabherr M."/>
            <person name="Kodira C.D."/>
            <person name="Raffaele S."/>
            <person name="Torto-Alalibo T."/>
            <person name="Bozkurt T.O."/>
            <person name="Ah-Fong A.M."/>
            <person name="Alvarado L."/>
            <person name="Anderson V.L."/>
            <person name="Armstrong M.R."/>
            <person name="Avrova A."/>
            <person name="Baxter L."/>
            <person name="Beynon J."/>
            <person name="Boevink P.C."/>
            <person name="Bollmann S.R."/>
            <person name="Bos J.I."/>
            <person name="Bulone V."/>
            <person name="Cai G."/>
            <person name="Cakir C."/>
            <person name="Carrington J.C."/>
            <person name="Chawner M."/>
            <person name="Conti L."/>
            <person name="Costanzo S."/>
            <person name="Ewan R."/>
            <person name="Fahlgren N."/>
            <person name="Fischbach M.A."/>
            <person name="Fugelstad J."/>
            <person name="Gilroy E.M."/>
            <person name="Gnerre S."/>
            <person name="Green P.J."/>
            <person name="Grenville-Briggs L.J."/>
            <person name="Griffith J."/>
            <person name="Grunwald N.J."/>
            <person name="Horn K."/>
            <person name="Horner N.R."/>
            <person name="Hu C.H."/>
            <person name="Huitema E."/>
            <person name="Jeong D.H."/>
            <person name="Jones A.M."/>
            <person name="Jones J.D."/>
            <person name="Jones R.W."/>
            <person name="Karlsson E.K."/>
            <person name="Kunjeti S.G."/>
            <person name="Lamour K."/>
            <person name="Liu Z."/>
            <person name="Ma L."/>
            <person name="Maclean D."/>
            <person name="Chibucos M.C."/>
            <person name="McDonald H."/>
            <person name="McWalters J."/>
            <person name="Meijer H.J."/>
            <person name="Morgan W."/>
            <person name="Morris P.F."/>
            <person name="Munro C.A."/>
            <person name="O'Neill K."/>
            <person name="Ospina-Giraldo M."/>
            <person name="Pinzon A."/>
            <person name="Pritchard L."/>
            <person name="Ramsahoye B."/>
            <person name="Ren Q."/>
            <person name="Restrepo S."/>
            <person name="Roy S."/>
            <person name="Sadanandom A."/>
            <person name="Savidor A."/>
            <person name="Schornack S."/>
            <person name="Schwartz D.C."/>
            <person name="Schumann U.D."/>
            <person name="Schwessinger B."/>
            <person name="Seyer L."/>
            <person name="Sharpe T."/>
            <person name="Silvar C."/>
            <person name="Song J."/>
            <person name="Studholme D.J."/>
            <person name="Sykes S."/>
            <person name="Thines M."/>
            <person name="van de Vondervoort P.J."/>
            <person name="Phuntumart V."/>
            <person name="Wawra S."/>
            <person name="Weide R."/>
            <person name="Win J."/>
            <person name="Young C."/>
            <person name="Zhou S."/>
            <person name="Fry W."/>
            <person name="Meyers B.C."/>
            <person name="van West P."/>
            <person name="Ristaino J."/>
            <person name="Govers F."/>
            <person name="Birch P.R."/>
            <person name="Whisson S.C."/>
            <person name="Judelson H.S."/>
            <person name="Nusbaum C."/>
        </authorList>
    </citation>
    <scope>NUCLEOTIDE SEQUENCE [LARGE SCALE GENOMIC DNA]</scope>
    <source>
        <strain evidence="4">T30-4</strain>
    </source>
</reference>
<feature type="region of interest" description="Disordered" evidence="1">
    <location>
        <begin position="33"/>
        <end position="64"/>
    </location>
</feature>
<gene>
    <name evidence="3" type="ORF">PITG_09632</name>
</gene>
<organism evidence="3 4">
    <name type="scientific">Phytophthora infestans (strain T30-4)</name>
    <name type="common">Potato late blight agent</name>
    <dbReference type="NCBI Taxonomy" id="403677"/>
    <lineage>
        <taxon>Eukaryota</taxon>
        <taxon>Sar</taxon>
        <taxon>Stramenopiles</taxon>
        <taxon>Oomycota</taxon>
        <taxon>Peronosporomycetes</taxon>
        <taxon>Peronosporales</taxon>
        <taxon>Peronosporaceae</taxon>
        <taxon>Phytophthora</taxon>
    </lineage>
</organism>